<protein>
    <submittedName>
        <fullName evidence="2">Uncharacterized protein</fullName>
    </submittedName>
</protein>
<evidence type="ECO:0000256" key="1">
    <source>
        <dbReference type="SAM" id="MobiDB-lite"/>
    </source>
</evidence>
<dbReference type="EMBL" id="AGNL01042783">
    <property type="protein sequence ID" value="EJK50865.1"/>
    <property type="molecule type" value="Genomic_DNA"/>
</dbReference>
<proteinExistence type="predicted"/>
<comment type="caution">
    <text evidence="2">The sequence shown here is derived from an EMBL/GenBank/DDBJ whole genome shotgun (WGS) entry which is preliminary data.</text>
</comment>
<name>K0RCC6_THAOC</name>
<organism evidence="2 3">
    <name type="scientific">Thalassiosira oceanica</name>
    <name type="common">Marine diatom</name>
    <dbReference type="NCBI Taxonomy" id="159749"/>
    <lineage>
        <taxon>Eukaryota</taxon>
        <taxon>Sar</taxon>
        <taxon>Stramenopiles</taxon>
        <taxon>Ochrophyta</taxon>
        <taxon>Bacillariophyta</taxon>
        <taxon>Coscinodiscophyceae</taxon>
        <taxon>Thalassiosirophycidae</taxon>
        <taxon>Thalassiosirales</taxon>
        <taxon>Thalassiosiraceae</taxon>
        <taxon>Thalassiosira</taxon>
    </lineage>
</organism>
<dbReference type="Pfam" id="PF22086">
    <property type="entry name" value="DUF6940"/>
    <property type="match status" value="1"/>
</dbReference>
<dbReference type="Proteomes" id="UP000266841">
    <property type="component" value="Unassembled WGS sequence"/>
</dbReference>
<reference evidence="2 3" key="1">
    <citation type="journal article" date="2012" name="Genome Biol.">
        <title>Genome and low-iron response of an oceanic diatom adapted to chronic iron limitation.</title>
        <authorList>
            <person name="Lommer M."/>
            <person name="Specht M."/>
            <person name="Roy A.S."/>
            <person name="Kraemer L."/>
            <person name="Andreson R."/>
            <person name="Gutowska M.A."/>
            <person name="Wolf J."/>
            <person name="Bergner S.V."/>
            <person name="Schilhabel M.B."/>
            <person name="Klostermeier U.C."/>
            <person name="Beiko R.G."/>
            <person name="Rosenstiel P."/>
            <person name="Hippler M."/>
            <person name="Laroche J."/>
        </authorList>
    </citation>
    <scope>NUCLEOTIDE SEQUENCE [LARGE SCALE GENOMIC DNA]</scope>
    <source>
        <strain evidence="2 3">CCMP1005</strain>
    </source>
</reference>
<feature type="non-terminal residue" evidence="2">
    <location>
        <position position="1"/>
    </location>
</feature>
<gene>
    <name evidence="2" type="ORF">THAOC_30024</name>
</gene>
<sequence>PEELRRAHLHGRVVLARRHGDGLVVERRHVWTYGGGVDDAVRNGDGGRLEGFDLKLTVEVRRGYGVVPPPAAAGRVPPAGGRRPVRDGRGGRVGLDRRPYVVDSHARPILRADVFRVGISRGRAFRRIAPPDSRRDGITELGPVPREWIKDRLDKTLDMSRRSRLRMQLAKIERGRTIQRPVRPDAIHPAIDAEESAKRSPEETAQTWNRCTMQAIAMQDDEALLLQRPEARSTTSSSSKIGAPLRCRADSASRVSAHGLRAPSRHLQYEGRRARAFMCIKVQFRVYFYLFRFQGLVWSVEDPLGLSQTGKVEETDTKLHGLAALIEADEGDAEQAAKDSEEVEPQAGSGMKYIQVDSGEDGVSRYAAVTNEGERPVSIEKWLELVGGSTVDGERASAGLSDVISACPYRSLFLETPGTTREASASDPFEFVLVDAPRLLYAERDPDAGSFAGHFEACLRDRGDGDAPPTVCHFENLGGDAGLVAPLPQEGVELRTYSHLAAFGYALGTEFEVVAVYERDGSELAPPQA</sequence>
<feature type="compositionally biased region" description="Low complexity" evidence="1">
    <location>
        <begin position="72"/>
        <end position="82"/>
    </location>
</feature>
<dbReference type="eggNOG" id="ENOG502QZAT">
    <property type="taxonomic scope" value="Eukaryota"/>
</dbReference>
<feature type="region of interest" description="Disordered" evidence="1">
    <location>
        <begin position="69"/>
        <end position="92"/>
    </location>
</feature>
<keyword evidence="3" id="KW-1185">Reference proteome</keyword>
<evidence type="ECO:0000313" key="2">
    <source>
        <dbReference type="EMBL" id="EJK50865.1"/>
    </source>
</evidence>
<evidence type="ECO:0000313" key="3">
    <source>
        <dbReference type="Proteomes" id="UP000266841"/>
    </source>
</evidence>
<accession>K0RCC6</accession>
<dbReference type="InterPro" id="IPR054220">
    <property type="entry name" value="DUF6940"/>
</dbReference>
<dbReference type="AlphaFoldDB" id="K0RCC6"/>